<dbReference type="Proteomes" id="UP000249065">
    <property type="component" value="Unassembled WGS sequence"/>
</dbReference>
<dbReference type="InterPro" id="IPR006311">
    <property type="entry name" value="TAT_signal"/>
</dbReference>
<dbReference type="Pfam" id="PF03069">
    <property type="entry name" value="FmdA_AmdA"/>
    <property type="match status" value="1"/>
</dbReference>
<dbReference type="GO" id="GO:0016811">
    <property type="term" value="F:hydrolase activity, acting on carbon-nitrogen (but not peptide) bonds, in linear amides"/>
    <property type="evidence" value="ECO:0007669"/>
    <property type="project" value="InterPro"/>
</dbReference>
<comment type="caution">
    <text evidence="1">The sequence shown here is derived from an EMBL/GenBank/DDBJ whole genome shotgun (WGS) entry which is preliminary data.</text>
</comment>
<gene>
    <name evidence="1" type="ORF">DOO78_20360</name>
</gene>
<dbReference type="Gene3D" id="3.10.28.20">
    <property type="entry name" value="Acetamidase/Formamidase-like domains"/>
    <property type="match status" value="1"/>
</dbReference>
<name>A0A327M493_9PROT</name>
<reference evidence="2" key="1">
    <citation type="submission" date="2018-06" db="EMBL/GenBank/DDBJ databases">
        <authorList>
            <person name="Khan S.A."/>
        </authorList>
    </citation>
    <scope>NUCLEOTIDE SEQUENCE [LARGE SCALE GENOMIC DNA]</scope>
    <source>
        <strain evidence="2">DB-1506</strain>
    </source>
</reference>
<protein>
    <submittedName>
        <fullName evidence="1">Acetamidase</fullName>
    </submittedName>
</protein>
<sequence>MCQGDDPNCRDFETHRLDFRTGLAKERRAFLKSGFAASGGAAALATAGISLVPPALAQASAARAAGGPRLHSLPANAETVHWGYFSKSLAPRLEVNSGDYVTIETLTHHANDDAERMVQGDPGAESVFLWTKDKKGVMRRGAGPGDGGGLGVHICTGPVAVRGAEPGDVLEVRILDVAPRPSANPAFKGLAFGSNAAANWGFHYKDLLTGDKPREVVTIYELDATGSRNWASAVYNFRWVPVTDPTGKVHPTIDYPGLPVDHGRTERRFGVLKNIRVPIRPHFGTMGLAPKEAEVVNSIPPSYTGGNIDNWRIGKGATMYYPVAVPGALLSVGDPHASQGDSELCGTAIECSLTGTFQVVLHKKADLGGTPLDGLDFPMIETAEDWVMSGFSYPNYLAELGPDAQNAIFAKSSIDLAMRDAFRKMRGFLMGEKGLTEDEAISLMSVAVDFGITQVVDGNWGVHAIIKKNVFAGQA</sequence>
<accession>A0A327M493</accession>
<proteinExistence type="predicted"/>
<dbReference type="SUPFAM" id="SSF141130">
    <property type="entry name" value="Acetamidase/Formamidase-like"/>
    <property type="match status" value="1"/>
</dbReference>
<dbReference type="Gene3D" id="2.60.120.580">
    <property type="entry name" value="Acetamidase/Formamidase-like domains"/>
    <property type="match status" value="2"/>
</dbReference>
<dbReference type="AlphaFoldDB" id="A0A327M493"/>
<dbReference type="OrthoDB" id="9785236at2"/>
<evidence type="ECO:0000313" key="1">
    <source>
        <dbReference type="EMBL" id="RAI57195.1"/>
    </source>
</evidence>
<dbReference type="RefSeq" id="WP_111471712.1">
    <property type="nucleotide sequence ID" value="NZ_QLIX01000020.1"/>
</dbReference>
<dbReference type="EMBL" id="QLIX01000020">
    <property type="protein sequence ID" value="RAI57195.1"/>
    <property type="molecule type" value="Genomic_DNA"/>
</dbReference>
<dbReference type="PANTHER" id="PTHR31891:SF1">
    <property type="entry name" value="FORMAMIDASE C869.04-RELATED"/>
    <property type="match status" value="1"/>
</dbReference>
<organism evidence="1 2">
    <name type="scientific">Roseicella frigidaeris</name>
    <dbReference type="NCBI Taxonomy" id="2230885"/>
    <lineage>
        <taxon>Bacteria</taxon>
        <taxon>Pseudomonadati</taxon>
        <taxon>Pseudomonadota</taxon>
        <taxon>Alphaproteobacteria</taxon>
        <taxon>Acetobacterales</taxon>
        <taxon>Roseomonadaceae</taxon>
        <taxon>Roseicella</taxon>
    </lineage>
</organism>
<evidence type="ECO:0000313" key="2">
    <source>
        <dbReference type="Proteomes" id="UP000249065"/>
    </source>
</evidence>
<keyword evidence="2" id="KW-1185">Reference proteome</keyword>
<dbReference type="InterPro" id="IPR004304">
    <property type="entry name" value="FmdA_AmdA"/>
</dbReference>
<dbReference type="PROSITE" id="PS51318">
    <property type="entry name" value="TAT"/>
    <property type="match status" value="1"/>
</dbReference>
<dbReference type="PANTHER" id="PTHR31891">
    <property type="entry name" value="FORMAMIDASE C869.04-RELATED"/>
    <property type="match status" value="1"/>
</dbReference>